<dbReference type="SUPFAM" id="SSF54236">
    <property type="entry name" value="Ubiquitin-like"/>
    <property type="match status" value="2"/>
</dbReference>
<evidence type="ECO:0000259" key="1">
    <source>
        <dbReference type="Pfam" id="PF00240"/>
    </source>
</evidence>
<dbReference type="Gene3D" id="3.10.20.90">
    <property type="entry name" value="Phosphatidylinositol 3-kinase Catalytic Subunit, Chain A, domain 1"/>
    <property type="match status" value="1"/>
</dbReference>
<evidence type="ECO:0000313" key="3">
    <source>
        <dbReference type="Proteomes" id="UP000631114"/>
    </source>
</evidence>
<organism evidence="2 3">
    <name type="scientific">Coptis chinensis</name>
    <dbReference type="NCBI Taxonomy" id="261450"/>
    <lineage>
        <taxon>Eukaryota</taxon>
        <taxon>Viridiplantae</taxon>
        <taxon>Streptophyta</taxon>
        <taxon>Embryophyta</taxon>
        <taxon>Tracheophyta</taxon>
        <taxon>Spermatophyta</taxon>
        <taxon>Magnoliopsida</taxon>
        <taxon>Ranunculales</taxon>
        <taxon>Ranunculaceae</taxon>
        <taxon>Coptidoideae</taxon>
        <taxon>Coptis</taxon>
    </lineage>
</organism>
<accession>A0A835GYV2</accession>
<comment type="caution">
    <text evidence="2">The sequence shown here is derived from an EMBL/GenBank/DDBJ whole genome shotgun (WGS) entry which is preliminary data.</text>
</comment>
<name>A0A835GYV2_9MAGN</name>
<dbReference type="AlphaFoldDB" id="A0A835GYV2"/>
<dbReference type="Proteomes" id="UP000631114">
    <property type="component" value="Unassembled WGS sequence"/>
</dbReference>
<dbReference type="OrthoDB" id="5839at2759"/>
<gene>
    <name evidence="2" type="ORF">IFM89_029716</name>
</gene>
<protein>
    <recommendedName>
        <fullName evidence="1">Ubiquitin-like domain-containing protein</fullName>
    </recommendedName>
</protein>
<dbReference type="InterPro" id="IPR000626">
    <property type="entry name" value="Ubiquitin-like_dom"/>
</dbReference>
<evidence type="ECO:0000313" key="2">
    <source>
        <dbReference type="EMBL" id="KAF9589979.1"/>
    </source>
</evidence>
<keyword evidence="3" id="KW-1185">Reference proteome</keyword>
<dbReference type="EMBL" id="JADFTS010000009">
    <property type="protein sequence ID" value="KAF9589979.1"/>
    <property type="molecule type" value="Genomic_DNA"/>
</dbReference>
<proteinExistence type="predicted"/>
<dbReference type="Pfam" id="PF00240">
    <property type="entry name" value="ubiquitin"/>
    <property type="match status" value="1"/>
</dbReference>
<feature type="domain" description="Ubiquitin-like" evidence="1">
    <location>
        <begin position="23"/>
        <end position="64"/>
    </location>
</feature>
<dbReference type="InterPro" id="IPR029071">
    <property type="entry name" value="Ubiquitin-like_domsf"/>
</dbReference>
<reference evidence="2 3" key="1">
    <citation type="submission" date="2020-10" db="EMBL/GenBank/DDBJ databases">
        <title>The Coptis chinensis genome and diversification of protoberbering-type alkaloids.</title>
        <authorList>
            <person name="Wang B."/>
            <person name="Shu S."/>
            <person name="Song C."/>
            <person name="Liu Y."/>
        </authorList>
    </citation>
    <scope>NUCLEOTIDE SEQUENCE [LARGE SCALE GENOMIC DNA]</scope>
    <source>
        <strain evidence="2">HL-2020</strain>
        <tissue evidence="2">Leaf</tissue>
    </source>
</reference>
<sequence>MSTASVVVRVLDKSVTPPEFGLIQTSKGFVVRKQKLVYGGRELARNDSCVSDYGVGDENVLIGMLGMLRNRLQKKGKGFVNAKDQELICNGEKLDDQWFIDDICGINDAVIHLLVQKSAKVRAKPIDKNFEFSFDAQYSSGSSDNEDESNDE</sequence>